<evidence type="ECO:0000256" key="9">
    <source>
        <dbReference type="PROSITE-ProRule" id="PRU00175"/>
    </source>
</evidence>
<dbReference type="GO" id="GO:0005737">
    <property type="term" value="C:cytoplasm"/>
    <property type="evidence" value="ECO:0007669"/>
    <property type="project" value="TreeGrafter"/>
</dbReference>
<keyword evidence="7" id="KW-0862">Zinc</keyword>
<dbReference type="OrthoDB" id="423559at2759"/>
<dbReference type="Gene3D" id="3.30.40.10">
    <property type="entry name" value="Zinc/RING finger domain, C3HC4 (zinc finger)"/>
    <property type="match status" value="1"/>
</dbReference>
<dbReference type="GO" id="GO:0008094">
    <property type="term" value="F:ATP-dependent activity, acting on DNA"/>
    <property type="evidence" value="ECO:0007669"/>
    <property type="project" value="TreeGrafter"/>
</dbReference>
<dbReference type="Gene3D" id="3.40.50.300">
    <property type="entry name" value="P-loop containing nucleotide triphosphate hydrolases"/>
    <property type="match status" value="2"/>
</dbReference>
<feature type="region of interest" description="Disordered" evidence="11">
    <location>
        <begin position="968"/>
        <end position="1000"/>
    </location>
</feature>
<comment type="similarity">
    <text evidence="1">Belongs to the SNF2/RAD54 helicase family.</text>
</comment>
<dbReference type="PROSITE" id="PS50089">
    <property type="entry name" value="ZF_RING_2"/>
    <property type="match status" value="1"/>
</dbReference>
<keyword evidence="3" id="KW-0547">Nucleotide-binding</keyword>
<gene>
    <name evidence="15" type="ORF">THARTR1_10314</name>
</gene>
<feature type="compositionally biased region" description="Polar residues" evidence="11">
    <location>
        <begin position="372"/>
        <end position="382"/>
    </location>
</feature>
<evidence type="ECO:0000256" key="5">
    <source>
        <dbReference type="ARBA" id="ARBA00022801"/>
    </source>
</evidence>
<keyword evidence="8" id="KW-0067">ATP-binding</keyword>
<dbReference type="CDD" id="cd16449">
    <property type="entry name" value="RING-HC"/>
    <property type="match status" value="1"/>
</dbReference>
<feature type="region of interest" description="Disordered" evidence="11">
    <location>
        <begin position="920"/>
        <end position="951"/>
    </location>
</feature>
<dbReference type="GO" id="GO:0016787">
    <property type="term" value="F:hydrolase activity"/>
    <property type="evidence" value="ECO:0007669"/>
    <property type="project" value="UniProtKB-KW"/>
</dbReference>
<keyword evidence="6" id="KW-0347">Helicase</keyword>
<dbReference type="InterPro" id="IPR000330">
    <property type="entry name" value="SNF2_N"/>
</dbReference>
<evidence type="ECO:0000256" key="4">
    <source>
        <dbReference type="ARBA" id="ARBA00022771"/>
    </source>
</evidence>
<dbReference type="InterPro" id="IPR050628">
    <property type="entry name" value="SNF2_RAD54_helicase_TF"/>
</dbReference>
<dbReference type="PANTHER" id="PTHR45626">
    <property type="entry name" value="TRANSCRIPTION TERMINATION FACTOR 2-RELATED"/>
    <property type="match status" value="1"/>
</dbReference>
<dbReference type="CDD" id="cd18793">
    <property type="entry name" value="SF2_C_SNF"/>
    <property type="match status" value="1"/>
</dbReference>
<evidence type="ECO:0000259" key="14">
    <source>
        <dbReference type="PROSITE" id="PS51194"/>
    </source>
</evidence>
<feature type="compositionally biased region" description="Acidic residues" evidence="11">
    <location>
        <begin position="930"/>
        <end position="951"/>
    </location>
</feature>
<feature type="region of interest" description="Disordered" evidence="11">
    <location>
        <begin position="372"/>
        <end position="396"/>
    </location>
</feature>
<dbReference type="EMBL" id="MTYI01000229">
    <property type="protein sequence ID" value="PNP48575.1"/>
    <property type="molecule type" value="Genomic_DNA"/>
</dbReference>
<evidence type="ECO:0000256" key="3">
    <source>
        <dbReference type="ARBA" id="ARBA00022741"/>
    </source>
</evidence>
<organism evidence="15 16">
    <name type="scientific">Trichoderma harzianum</name>
    <name type="common">Hypocrea lixii</name>
    <dbReference type="NCBI Taxonomy" id="5544"/>
    <lineage>
        <taxon>Eukaryota</taxon>
        <taxon>Fungi</taxon>
        <taxon>Dikarya</taxon>
        <taxon>Ascomycota</taxon>
        <taxon>Pezizomycotina</taxon>
        <taxon>Sordariomycetes</taxon>
        <taxon>Hypocreomycetidae</taxon>
        <taxon>Hypocreales</taxon>
        <taxon>Hypocreaceae</taxon>
        <taxon>Trichoderma</taxon>
    </lineage>
</organism>
<evidence type="ECO:0000313" key="16">
    <source>
        <dbReference type="Proteomes" id="UP000236290"/>
    </source>
</evidence>
<dbReference type="PANTHER" id="PTHR45626:SF16">
    <property type="entry name" value="ATP-DEPENDENT HELICASE ULS1"/>
    <property type="match status" value="1"/>
</dbReference>
<evidence type="ECO:0000256" key="10">
    <source>
        <dbReference type="SAM" id="Coils"/>
    </source>
</evidence>
<dbReference type="InterPro" id="IPR027417">
    <property type="entry name" value="P-loop_NTPase"/>
</dbReference>
<feature type="region of interest" description="Disordered" evidence="11">
    <location>
        <begin position="178"/>
        <end position="210"/>
    </location>
</feature>
<dbReference type="GO" id="GO:0005634">
    <property type="term" value="C:nucleus"/>
    <property type="evidence" value="ECO:0007669"/>
    <property type="project" value="TreeGrafter"/>
</dbReference>
<dbReference type="InterPro" id="IPR018957">
    <property type="entry name" value="Znf_C3HC4_RING-type"/>
</dbReference>
<evidence type="ECO:0000256" key="6">
    <source>
        <dbReference type="ARBA" id="ARBA00022806"/>
    </source>
</evidence>
<feature type="coiled-coil region" evidence="10">
    <location>
        <begin position="1160"/>
        <end position="1188"/>
    </location>
</feature>
<dbReference type="Gene3D" id="3.40.50.10810">
    <property type="entry name" value="Tandem AAA-ATPase domain"/>
    <property type="match status" value="1"/>
</dbReference>
<dbReference type="InterPro" id="IPR001841">
    <property type="entry name" value="Znf_RING"/>
</dbReference>
<dbReference type="InterPro" id="IPR013083">
    <property type="entry name" value="Znf_RING/FYVE/PHD"/>
</dbReference>
<dbReference type="InterPro" id="IPR038718">
    <property type="entry name" value="SNF2-like_sf"/>
</dbReference>
<feature type="compositionally biased region" description="Basic residues" evidence="11">
    <location>
        <begin position="981"/>
        <end position="993"/>
    </location>
</feature>
<keyword evidence="2" id="KW-0479">Metal-binding</keyword>
<dbReference type="SMART" id="SM00487">
    <property type="entry name" value="DEXDc"/>
    <property type="match status" value="1"/>
</dbReference>
<feature type="domain" description="Helicase ATP-binding" evidence="13">
    <location>
        <begin position="503"/>
        <end position="691"/>
    </location>
</feature>
<protein>
    <recommendedName>
        <fullName evidence="17">SWI/SNF family DNA-dependent ATPase Ris1</fullName>
    </recommendedName>
</protein>
<evidence type="ECO:0000259" key="12">
    <source>
        <dbReference type="PROSITE" id="PS50089"/>
    </source>
</evidence>
<feature type="compositionally biased region" description="Basic and acidic residues" evidence="11">
    <location>
        <begin position="233"/>
        <end position="248"/>
    </location>
</feature>
<dbReference type="Pfam" id="PF00176">
    <property type="entry name" value="SNF2-rel_dom"/>
    <property type="match status" value="1"/>
</dbReference>
<dbReference type="SMART" id="SM00184">
    <property type="entry name" value="RING"/>
    <property type="match status" value="1"/>
</dbReference>
<dbReference type="GO" id="GO:0008270">
    <property type="term" value="F:zinc ion binding"/>
    <property type="evidence" value="ECO:0007669"/>
    <property type="project" value="UniProtKB-KW"/>
</dbReference>
<dbReference type="GO" id="GO:0005524">
    <property type="term" value="F:ATP binding"/>
    <property type="evidence" value="ECO:0007669"/>
    <property type="project" value="UniProtKB-KW"/>
</dbReference>
<keyword evidence="4 9" id="KW-0863">Zinc-finger</keyword>
<evidence type="ECO:0000256" key="7">
    <source>
        <dbReference type="ARBA" id="ARBA00022833"/>
    </source>
</evidence>
<evidence type="ECO:0000256" key="2">
    <source>
        <dbReference type="ARBA" id="ARBA00022723"/>
    </source>
</evidence>
<name>A0A2K0TSS7_TRIHA</name>
<evidence type="ECO:0000259" key="13">
    <source>
        <dbReference type="PROSITE" id="PS51192"/>
    </source>
</evidence>
<feature type="region of interest" description="Disordered" evidence="11">
    <location>
        <begin position="51"/>
        <end position="81"/>
    </location>
</feature>
<dbReference type="PROSITE" id="PS51194">
    <property type="entry name" value="HELICASE_CTER"/>
    <property type="match status" value="1"/>
</dbReference>
<dbReference type="CDD" id="cd18008">
    <property type="entry name" value="DEXDc_SHPRH-like"/>
    <property type="match status" value="1"/>
</dbReference>
<feature type="compositionally biased region" description="Low complexity" evidence="11">
    <location>
        <begin position="249"/>
        <end position="272"/>
    </location>
</feature>
<dbReference type="InterPro" id="IPR049730">
    <property type="entry name" value="SNF2/RAD54-like_C"/>
</dbReference>
<dbReference type="Pfam" id="PF00271">
    <property type="entry name" value="Helicase_C"/>
    <property type="match status" value="1"/>
</dbReference>
<dbReference type="Pfam" id="PF00097">
    <property type="entry name" value="zf-C3HC4"/>
    <property type="match status" value="1"/>
</dbReference>
<evidence type="ECO:0008006" key="17">
    <source>
        <dbReference type="Google" id="ProtNLM"/>
    </source>
</evidence>
<dbReference type="PROSITE" id="PS51192">
    <property type="entry name" value="HELICASE_ATP_BIND_1"/>
    <property type="match status" value="1"/>
</dbReference>
<feature type="compositionally biased region" description="Polar residues" evidence="11">
    <location>
        <begin position="72"/>
        <end position="81"/>
    </location>
</feature>
<feature type="domain" description="Helicase C-terminal" evidence="14">
    <location>
        <begin position="1039"/>
        <end position="1194"/>
    </location>
</feature>
<accession>A0A2K0TSS7</accession>
<dbReference type="AlphaFoldDB" id="A0A2K0TSS7"/>
<feature type="region of interest" description="Disordered" evidence="11">
    <location>
        <begin position="233"/>
        <end position="321"/>
    </location>
</feature>
<dbReference type="InterPro" id="IPR001650">
    <property type="entry name" value="Helicase_C-like"/>
</dbReference>
<comment type="caution">
    <text evidence="15">The sequence shown here is derived from an EMBL/GenBank/DDBJ whole genome shotgun (WGS) entry which is preliminary data.</text>
</comment>
<dbReference type="GO" id="GO:0000724">
    <property type="term" value="P:double-strand break repair via homologous recombination"/>
    <property type="evidence" value="ECO:0007669"/>
    <property type="project" value="TreeGrafter"/>
</dbReference>
<evidence type="ECO:0000256" key="11">
    <source>
        <dbReference type="SAM" id="MobiDB-lite"/>
    </source>
</evidence>
<keyword evidence="10" id="KW-0175">Coiled coil</keyword>
<dbReference type="Proteomes" id="UP000236290">
    <property type="component" value="Unassembled WGS sequence"/>
</dbReference>
<keyword evidence="5" id="KW-0378">Hydrolase</keyword>
<feature type="domain" description="RING-type" evidence="12">
    <location>
        <begin position="847"/>
        <end position="901"/>
    </location>
</feature>
<dbReference type="GO" id="GO:0004386">
    <property type="term" value="F:helicase activity"/>
    <property type="evidence" value="ECO:0007669"/>
    <property type="project" value="UniProtKB-KW"/>
</dbReference>
<sequence length="1205" mass="134404">MNRQALEEELTVQEVILDSLQDEAGEDAEVQRDEARREIVRLKRMLRTLSKTKTAGGDAGQVGGPRAAHAQGQASQAPALSPQSECPLVRFSLDALGASGSPSPFVWKWLNYLTLTCFLPGNSNHSRTATPAPVGASRSHRSSAVMDTPRQALPVAENGESPSLVMLNRKRNYDATHLSVGLESSKSRRTTPSPFGGFSRAYDPPSSDGEVEIIDLTGADVEADSTRIAEQYRQAERHRQEKEDREMALRLSSQDSQSSARSASGPSRGSGSHQPSAFSRLMATQRSNAPETPIEIPSDDELEGIIPGGGPHNGPVSWGSLLAAPTANPSFGNNQFSGLLEPQQLQGRSNPPTPLGNIFELPSFGAVSQSFPGTPFAGNSQMPFGHAQMPGAYPGPPLRPNLPRGPVLASQSRTPLSDIINRTSMFDYANGLDNNGDPISGQLMDYLNDTFHDPRVTEQELDDLLQNIRPDMEIPEGKRDGTPEGLKHALYPHQTLALTWMKQMETGTNKGGILADDMGLGKTISTLALMLSRPAQSRPKTNLIIGPLALIRQWEEEIYKKTKPSHRLSVFVYHNKKATADDLLKFDVVLTTYGTIAQELKRLDKFMEDNAGRNIDFNDRANAAKFPLLNPRKSKFHRVILDEAQCIKNHTTKTAKACHKLNATHRWCLTGTPMMNGVLELYSLLCFLRIKPYCIWDQFRKSFGVLFGRNGDPKSVAMSRLRALLKAIMLRRKKDSKLDGKPILRLPKKMEEVVYAELSGDERDFYNQLEKKSQVQFSKYLREGSVGKNYSSILVLLLRLRQACCHPHLNLDVDDVAPISSEEMLELVKKLDAPIVARIKEADAFECPICYDAVQSPTFYTPCGHDSCKQCLSQLVDSAAAMNLQQGNDTNTVTAKCPVCRGRFDPRQCFTYEAFQQVHMPESIKPPTSEGEESDSSTEDEDDFEEDDEDDEVDRYGDLKDFIVRDEAESGSEAGEQGHIKKEKKQKKKKRKDKKAEIKPSMLKTLRKEASKNKAAFKKYMSYLRKTWLPAAKVSECMNLLKEIHATGEKTIVFSQWTLLLDLLEVAAWHDDYPGKLRRYDGSMSAEQRFVAARDFRDKSDVKVMLVSLRAGNAGLNLTAASRVVIMDPFWNPYIEMQAVDRAYRIGQMREVKVYRILTKETVEDRIVELQERKKEMVEAALDEAESSKIGRLGVNELKFLFSGR</sequence>
<evidence type="ECO:0000256" key="8">
    <source>
        <dbReference type="ARBA" id="ARBA00022840"/>
    </source>
</evidence>
<dbReference type="SMART" id="SM00490">
    <property type="entry name" value="HELICc"/>
    <property type="match status" value="1"/>
</dbReference>
<evidence type="ECO:0000313" key="15">
    <source>
        <dbReference type="EMBL" id="PNP48575.1"/>
    </source>
</evidence>
<dbReference type="InterPro" id="IPR014001">
    <property type="entry name" value="Helicase_ATP-bd"/>
</dbReference>
<feature type="compositionally biased region" description="Polar residues" evidence="11">
    <location>
        <begin position="273"/>
        <end position="290"/>
    </location>
</feature>
<reference evidence="15 16" key="1">
    <citation type="submission" date="2017-02" db="EMBL/GenBank/DDBJ databases">
        <title>Genomes of Trichoderma spp. with biocontrol activity.</title>
        <authorList>
            <person name="Gardiner D."/>
            <person name="Kazan K."/>
            <person name="Vos C."/>
            <person name="Harvey P."/>
        </authorList>
    </citation>
    <scope>NUCLEOTIDE SEQUENCE [LARGE SCALE GENOMIC DNA]</scope>
    <source>
        <strain evidence="15 16">Tr1</strain>
    </source>
</reference>
<dbReference type="SUPFAM" id="SSF52540">
    <property type="entry name" value="P-loop containing nucleoside triphosphate hydrolases"/>
    <property type="match status" value="2"/>
</dbReference>
<dbReference type="SUPFAM" id="SSF57850">
    <property type="entry name" value="RING/U-box"/>
    <property type="match status" value="1"/>
</dbReference>
<proteinExistence type="inferred from homology"/>
<evidence type="ECO:0000256" key="1">
    <source>
        <dbReference type="ARBA" id="ARBA00007025"/>
    </source>
</evidence>